<reference evidence="14" key="1">
    <citation type="submission" date="2017-04" db="EMBL/GenBank/DDBJ databases">
        <title>Genome evolution of the luminous symbionts of deep sea anglerfish.</title>
        <authorList>
            <person name="Hendry T.A."/>
        </authorList>
    </citation>
    <scope>NUCLEOTIDE SEQUENCE [LARGE SCALE GENOMIC DNA]</scope>
</reference>
<dbReference type="GO" id="GO:0008682">
    <property type="term" value="F:3-demethoxyubiquinol 3-hydroxylase activity"/>
    <property type="evidence" value="ECO:0007669"/>
    <property type="project" value="TreeGrafter"/>
</dbReference>
<dbReference type="GO" id="GO:0071949">
    <property type="term" value="F:FAD binding"/>
    <property type="evidence" value="ECO:0007669"/>
    <property type="project" value="InterPro"/>
</dbReference>
<dbReference type="Gene3D" id="3.50.50.60">
    <property type="entry name" value="FAD/NAD(P)-binding domain"/>
    <property type="match status" value="2"/>
</dbReference>
<feature type="domain" description="FAD-binding" evidence="12">
    <location>
        <begin position="4"/>
        <end position="336"/>
    </location>
</feature>
<dbReference type="InterPro" id="IPR051205">
    <property type="entry name" value="UbiH/COQ6_monooxygenase"/>
</dbReference>
<evidence type="ECO:0000256" key="2">
    <source>
        <dbReference type="ARBA" id="ARBA00004496"/>
    </source>
</evidence>
<evidence type="ECO:0000313" key="13">
    <source>
        <dbReference type="EMBL" id="PCS21347.1"/>
    </source>
</evidence>
<dbReference type="Pfam" id="PF01494">
    <property type="entry name" value="FAD_binding_3"/>
    <property type="match status" value="1"/>
</dbReference>
<evidence type="ECO:0000259" key="12">
    <source>
        <dbReference type="Pfam" id="PF01494"/>
    </source>
</evidence>
<dbReference type="GO" id="GO:0006744">
    <property type="term" value="P:ubiquinone biosynthetic process"/>
    <property type="evidence" value="ECO:0007669"/>
    <property type="project" value="UniProtKB-UniPathway"/>
</dbReference>
<evidence type="ECO:0000256" key="10">
    <source>
        <dbReference type="ARBA" id="ARBA00023033"/>
    </source>
</evidence>
<dbReference type="SUPFAM" id="SSF51905">
    <property type="entry name" value="FAD/NAD(P)-binding domain"/>
    <property type="match status" value="1"/>
</dbReference>
<dbReference type="GO" id="GO:0110142">
    <property type="term" value="C:ubiquinone biosynthesis complex"/>
    <property type="evidence" value="ECO:0007669"/>
    <property type="project" value="UniProtKB-ARBA"/>
</dbReference>
<evidence type="ECO:0000256" key="7">
    <source>
        <dbReference type="ARBA" id="ARBA00022688"/>
    </source>
</evidence>
<evidence type="ECO:0000256" key="8">
    <source>
        <dbReference type="ARBA" id="ARBA00022827"/>
    </source>
</evidence>
<dbReference type="RefSeq" id="WP_097357173.1">
    <property type="nucleotide sequence ID" value="NZ_CAWNJE010000022.1"/>
</dbReference>
<evidence type="ECO:0000256" key="3">
    <source>
        <dbReference type="ARBA" id="ARBA00004749"/>
    </source>
</evidence>
<proteinExistence type="inferred from homology"/>
<dbReference type="GeneID" id="66952472"/>
<keyword evidence="9" id="KW-0560">Oxidoreductase</keyword>
<dbReference type="PANTHER" id="PTHR43876">
    <property type="entry name" value="UBIQUINONE BIOSYNTHESIS MONOOXYGENASE COQ6, MITOCHONDRIAL"/>
    <property type="match status" value="1"/>
</dbReference>
<dbReference type="NCBIfam" id="TIGR01988">
    <property type="entry name" value="Ubi-OHases"/>
    <property type="match status" value="1"/>
</dbReference>
<evidence type="ECO:0000256" key="11">
    <source>
        <dbReference type="ARBA" id="ARBA00065734"/>
    </source>
</evidence>
<organism evidence="13 14">
    <name type="scientific">Candidatus Enterovibrio escicola</name>
    <dbReference type="NCBI Taxonomy" id="1927127"/>
    <lineage>
        <taxon>Bacteria</taxon>
        <taxon>Pseudomonadati</taxon>
        <taxon>Pseudomonadota</taxon>
        <taxon>Gammaproteobacteria</taxon>
        <taxon>Vibrionales</taxon>
        <taxon>Vibrionaceae</taxon>
        <taxon>Enterovibrio</taxon>
    </lineage>
</organism>
<dbReference type="PRINTS" id="PR00420">
    <property type="entry name" value="RNGMNOXGNASE"/>
</dbReference>
<evidence type="ECO:0000313" key="14">
    <source>
        <dbReference type="Proteomes" id="UP000219020"/>
    </source>
</evidence>
<evidence type="ECO:0000256" key="1">
    <source>
        <dbReference type="ARBA" id="ARBA00001974"/>
    </source>
</evidence>
<evidence type="ECO:0000256" key="4">
    <source>
        <dbReference type="ARBA" id="ARBA00005349"/>
    </source>
</evidence>
<comment type="similarity">
    <text evidence="4">Belongs to the UbiH/COQ6 family.</text>
</comment>
<dbReference type="NCBIfam" id="NF006460">
    <property type="entry name" value="PRK08849.1"/>
    <property type="match status" value="1"/>
</dbReference>
<keyword evidence="10" id="KW-0503">Monooxygenase</keyword>
<protein>
    <submittedName>
        <fullName evidence="13">2-octaprenyl-3-methyl-6-methoxy-1,4-benzoquinol hydroxylase</fullName>
    </submittedName>
</protein>
<dbReference type="GO" id="GO:0005737">
    <property type="term" value="C:cytoplasm"/>
    <property type="evidence" value="ECO:0007669"/>
    <property type="project" value="UniProtKB-SubCell"/>
</dbReference>
<comment type="cofactor">
    <cofactor evidence="1">
        <name>FAD</name>
        <dbReference type="ChEBI" id="CHEBI:57692"/>
    </cofactor>
</comment>
<dbReference type="InterPro" id="IPR010971">
    <property type="entry name" value="UbiH/COQ6"/>
</dbReference>
<keyword evidence="6" id="KW-0285">Flavoprotein</keyword>
<keyword evidence="5" id="KW-0963">Cytoplasm</keyword>
<comment type="pathway">
    <text evidence="3">Cofactor biosynthesis; ubiquinone biosynthesis.</text>
</comment>
<comment type="subcellular location">
    <subcellularLocation>
        <location evidence="2">Cytoplasm</location>
    </subcellularLocation>
</comment>
<evidence type="ECO:0000256" key="5">
    <source>
        <dbReference type="ARBA" id="ARBA00022490"/>
    </source>
</evidence>
<keyword evidence="7" id="KW-0831">Ubiquinone biosynthesis</keyword>
<dbReference type="InterPro" id="IPR002938">
    <property type="entry name" value="FAD-bd"/>
</dbReference>
<accession>A0A2A5SZK5</accession>
<dbReference type="UniPathway" id="UPA00232"/>
<keyword evidence="14" id="KW-1185">Reference proteome</keyword>
<dbReference type="FunFam" id="3.50.50.60:FF:000048">
    <property type="entry name" value="2-octaprenyl-3-methyl-6-methoxy-1,4-benzoquinol hydroxylase"/>
    <property type="match status" value="1"/>
</dbReference>
<dbReference type="Proteomes" id="UP000219020">
    <property type="component" value="Unassembled WGS sequence"/>
</dbReference>
<evidence type="ECO:0000256" key="6">
    <source>
        <dbReference type="ARBA" id="ARBA00022630"/>
    </source>
</evidence>
<dbReference type="PANTHER" id="PTHR43876:SF10">
    <property type="entry name" value="3-DEMETHOXYUBIQUINOL 3-HYDROXYLASE"/>
    <property type="match status" value="1"/>
</dbReference>
<keyword evidence="8" id="KW-0274">FAD</keyword>
<dbReference type="FunFam" id="3.50.50.60:FF:000021">
    <property type="entry name" value="Ubiquinone biosynthesis monooxygenase COQ6"/>
    <property type="match status" value="1"/>
</dbReference>
<gene>
    <name evidence="13" type="ORF">BTN49_2886</name>
</gene>
<evidence type="ECO:0000256" key="9">
    <source>
        <dbReference type="ARBA" id="ARBA00023002"/>
    </source>
</evidence>
<dbReference type="EMBL" id="NBYY01000034">
    <property type="protein sequence ID" value="PCS21347.1"/>
    <property type="molecule type" value="Genomic_DNA"/>
</dbReference>
<sequence length="387" mass="43756">MERFDIIVVGGGMVGAATVLGFAKQGKRVAMVERQAPKPFSPEQPMDLRVSAISSLSVSLLKSLKVWDDVLSMRLCPYRRLETWDHPDCRIRFTSCSMNLSELGFIVENRILQLALWHACGKQPNLELFCPTNILSIKRTGNNHHKVELDNGDVLYCRWLVGADGANSRVRDYANIGVTAWDYRQHCMLVTVKTSLSQQDITWQWFTPDGPRSFLPLPGHHSSLVWYDSPSRIKQLRGMSPEKLRYEILTHFPQELGDVEVIQQGSFPLTRRHAQRYFNNGVVLLGDAVHTINPLAGQGVNLGFKDVDALLDLVADAGIGWLNNSVLAAYERNRKPDNLLMQMWMDIFYCGFSNDISSLKLLRNLSLMLAEKSGSLKIRVLKYAMGY</sequence>
<dbReference type="InterPro" id="IPR036188">
    <property type="entry name" value="FAD/NAD-bd_sf"/>
</dbReference>
<name>A0A2A5SZK5_9GAMM</name>
<comment type="caution">
    <text evidence="13">The sequence shown here is derived from an EMBL/GenBank/DDBJ whole genome shotgun (WGS) entry which is preliminary data.</text>
</comment>
<dbReference type="AlphaFoldDB" id="A0A2A5SZK5"/>
<comment type="subunit">
    <text evidence="11">Component of the Ubi complex metabolon, which regroups five ubiquinone biosynthesis proteins (UbiE, UbiF, UbiG, UbiH and UbiI) and two accessory factors (UbiK and the lipid-binding protein UbiJ).</text>
</comment>